<keyword evidence="11" id="KW-1185">Reference proteome</keyword>
<dbReference type="RefSeq" id="WP_168888036.1">
    <property type="nucleotide sequence ID" value="NZ_JABAHY010000011.1"/>
</dbReference>
<evidence type="ECO:0000256" key="7">
    <source>
        <dbReference type="RuleBase" id="RU363069"/>
    </source>
</evidence>
<dbReference type="InterPro" id="IPR029052">
    <property type="entry name" value="Metallo-depent_PP-like"/>
</dbReference>
<dbReference type="AlphaFoldDB" id="A0A7X8YEE5"/>
<feature type="domain" description="Nuclease SbcCD subunit D C-terminal" evidence="9">
    <location>
        <begin position="286"/>
        <end position="373"/>
    </location>
</feature>
<gene>
    <name evidence="7" type="primary">sbcD</name>
    <name evidence="10" type="ORF">HGQ17_11240</name>
</gene>
<accession>A0A7X8YEE5</accession>
<reference evidence="10 11" key="1">
    <citation type="submission" date="2020-04" db="EMBL/GenBank/DDBJ databases">
        <title>Nesterenkonia sp. nov., isolated from marine sediment.</title>
        <authorList>
            <person name="Zhang G."/>
        </authorList>
    </citation>
    <scope>NUCLEOTIDE SEQUENCE [LARGE SCALE GENOMIC DNA]</scope>
    <source>
        <strain evidence="10 11">MY13</strain>
    </source>
</reference>
<comment type="function">
    <text evidence="7">SbcCD cleaves DNA hairpin structures. These structures can inhibit DNA replication and are intermediates in certain DNA recombination reactions. The complex acts as a 3'-&gt;5' double strand exonuclease that can open hairpins. It also has a 5' single-strand endonuclease activity.</text>
</comment>
<keyword evidence="5 7" id="KW-0378">Hydrolase</keyword>
<evidence type="ECO:0000313" key="11">
    <source>
        <dbReference type="Proteomes" id="UP000523139"/>
    </source>
</evidence>
<dbReference type="InterPro" id="IPR004843">
    <property type="entry name" value="Calcineurin-like_PHP"/>
</dbReference>
<protein>
    <recommendedName>
        <fullName evidence="3 7">Nuclease SbcCD subunit D</fullName>
    </recommendedName>
</protein>
<dbReference type="GO" id="GO:0006310">
    <property type="term" value="P:DNA recombination"/>
    <property type="evidence" value="ECO:0007669"/>
    <property type="project" value="UniProtKB-KW"/>
</dbReference>
<dbReference type="PANTHER" id="PTHR30337">
    <property type="entry name" value="COMPONENT OF ATP-DEPENDENT DSDNA EXONUCLEASE"/>
    <property type="match status" value="1"/>
</dbReference>
<keyword evidence="4 7" id="KW-0540">Nuclease</keyword>
<comment type="subunit">
    <text evidence="2 7">Heterodimer of SbcC and SbcD.</text>
</comment>
<keyword evidence="7" id="KW-0233">DNA recombination</keyword>
<dbReference type="Pfam" id="PF12320">
    <property type="entry name" value="SbcD_C"/>
    <property type="match status" value="1"/>
</dbReference>
<dbReference type="InterPro" id="IPR026843">
    <property type="entry name" value="SbcD_C"/>
</dbReference>
<dbReference type="NCBIfam" id="TIGR00619">
    <property type="entry name" value="sbcd"/>
    <property type="match status" value="1"/>
</dbReference>
<dbReference type="Pfam" id="PF00149">
    <property type="entry name" value="Metallophos"/>
    <property type="match status" value="1"/>
</dbReference>
<proteinExistence type="inferred from homology"/>
<dbReference type="InterPro" id="IPR050535">
    <property type="entry name" value="DNA_Repair-Maintenance_Comp"/>
</dbReference>
<dbReference type="Gene3D" id="3.60.21.10">
    <property type="match status" value="1"/>
</dbReference>
<evidence type="ECO:0000256" key="2">
    <source>
        <dbReference type="ARBA" id="ARBA00011322"/>
    </source>
</evidence>
<keyword evidence="6 7" id="KW-0269">Exonuclease</keyword>
<comment type="caution">
    <text evidence="10">The sequence shown here is derived from an EMBL/GenBank/DDBJ whole genome shotgun (WGS) entry which is preliminary data.</text>
</comment>
<evidence type="ECO:0000256" key="6">
    <source>
        <dbReference type="ARBA" id="ARBA00022839"/>
    </source>
</evidence>
<dbReference type="GO" id="GO:0004519">
    <property type="term" value="F:endonuclease activity"/>
    <property type="evidence" value="ECO:0007669"/>
    <property type="project" value="UniProtKB-KW"/>
</dbReference>
<dbReference type="SUPFAM" id="SSF56300">
    <property type="entry name" value="Metallo-dependent phosphatases"/>
    <property type="match status" value="1"/>
</dbReference>
<dbReference type="InterPro" id="IPR041796">
    <property type="entry name" value="Mre11_N"/>
</dbReference>
<organism evidence="10 11">
    <name type="scientific">Nesterenkonia sedimenti</name>
    <dbReference type="NCBI Taxonomy" id="1463632"/>
    <lineage>
        <taxon>Bacteria</taxon>
        <taxon>Bacillati</taxon>
        <taxon>Actinomycetota</taxon>
        <taxon>Actinomycetes</taxon>
        <taxon>Micrococcales</taxon>
        <taxon>Micrococcaceae</taxon>
        <taxon>Nesterenkonia</taxon>
    </lineage>
</organism>
<sequence length="397" mass="44099">MKILHTSDWHLGRGFHGTSLREEQTEMLSRLCAEVEEQQIDLVLVAGDVYDRALPPEWAVKLLDDTLYSLIQAGAQVVVTPGNHDSAQRLGFTSRLTTAAGVHLRTQLADAWTPVSFTQEDGSQLLVYGVPYLEPQLCAEELGLQKAHHTSVMTEVLNRIRQDAADRGESATTVVMAHLFAARGIASESERNIGAPAVPEESLDHHEETVGGLAVVPLELFEGFDYVALGHLHGRQRLAERIRYSGSPLRYSFSEESQGKGAWLIESTELADPGSAITGLDWQIGREVKRLKGELDSILDPATVQRWSEAFVQITLTDDERPERAYQRLREVYPHLMQYSYAGAATQREATTYSKKFAEAATELDLVASFLDHVRHRSADDEELALVEQALQEARTA</sequence>
<evidence type="ECO:0000256" key="5">
    <source>
        <dbReference type="ARBA" id="ARBA00022801"/>
    </source>
</evidence>
<dbReference type="EMBL" id="JABAHY010000011">
    <property type="protein sequence ID" value="NLS10554.1"/>
    <property type="molecule type" value="Genomic_DNA"/>
</dbReference>
<dbReference type="GO" id="GO:0008408">
    <property type="term" value="F:3'-5' exonuclease activity"/>
    <property type="evidence" value="ECO:0007669"/>
    <property type="project" value="InterPro"/>
</dbReference>
<feature type="domain" description="Calcineurin-like phosphoesterase" evidence="8">
    <location>
        <begin position="1"/>
        <end position="234"/>
    </location>
</feature>
<evidence type="ECO:0000256" key="1">
    <source>
        <dbReference type="ARBA" id="ARBA00010555"/>
    </source>
</evidence>
<evidence type="ECO:0000256" key="4">
    <source>
        <dbReference type="ARBA" id="ARBA00022722"/>
    </source>
</evidence>
<evidence type="ECO:0000259" key="8">
    <source>
        <dbReference type="Pfam" id="PF00149"/>
    </source>
</evidence>
<keyword evidence="7" id="KW-0235">DNA replication</keyword>
<evidence type="ECO:0000259" key="9">
    <source>
        <dbReference type="Pfam" id="PF12320"/>
    </source>
</evidence>
<dbReference type="PANTHER" id="PTHR30337:SF0">
    <property type="entry name" value="NUCLEASE SBCCD SUBUNIT D"/>
    <property type="match status" value="1"/>
</dbReference>
<name>A0A7X8YEE5_9MICC</name>
<dbReference type="GO" id="GO:0006260">
    <property type="term" value="P:DNA replication"/>
    <property type="evidence" value="ECO:0007669"/>
    <property type="project" value="UniProtKB-KW"/>
</dbReference>
<evidence type="ECO:0000256" key="3">
    <source>
        <dbReference type="ARBA" id="ARBA00013365"/>
    </source>
</evidence>
<dbReference type="Proteomes" id="UP000523139">
    <property type="component" value="Unassembled WGS sequence"/>
</dbReference>
<dbReference type="CDD" id="cd00840">
    <property type="entry name" value="MPP_Mre11_N"/>
    <property type="match status" value="1"/>
</dbReference>
<keyword evidence="7" id="KW-0255">Endonuclease</keyword>
<evidence type="ECO:0000313" key="10">
    <source>
        <dbReference type="EMBL" id="NLS10554.1"/>
    </source>
</evidence>
<comment type="similarity">
    <text evidence="1 7">Belongs to the SbcD family.</text>
</comment>
<dbReference type="InterPro" id="IPR004593">
    <property type="entry name" value="SbcD"/>
</dbReference>